<feature type="transmembrane region" description="Helical" evidence="7">
    <location>
        <begin position="61"/>
        <end position="81"/>
    </location>
</feature>
<dbReference type="GO" id="GO:1901642">
    <property type="term" value="P:nucleoside transmembrane transport"/>
    <property type="evidence" value="ECO:0000318"/>
    <property type="project" value="GO_Central"/>
</dbReference>
<feature type="transmembrane region" description="Helical" evidence="7">
    <location>
        <begin position="12"/>
        <end position="32"/>
    </location>
</feature>
<protein>
    <recommendedName>
        <fullName evidence="7">Sodium/nucleoside cotransporter</fullName>
    </recommendedName>
</protein>
<dbReference type="GO" id="GO:0005886">
    <property type="term" value="C:plasma membrane"/>
    <property type="evidence" value="ECO:0000318"/>
    <property type="project" value="GO_Central"/>
</dbReference>
<proteinExistence type="inferred from homology"/>
<feature type="transmembrane region" description="Helical" evidence="7">
    <location>
        <begin position="285"/>
        <end position="307"/>
    </location>
</feature>
<evidence type="ECO:0000313" key="12">
    <source>
        <dbReference type="Proteomes" id="UP000007110"/>
    </source>
</evidence>
<evidence type="ECO:0000256" key="5">
    <source>
        <dbReference type="ARBA" id="ARBA00022989"/>
    </source>
</evidence>
<keyword evidence="5 7" id="KW-1133">Transmembrane helix</keyword>
<dbReference type="GeneID" id="752221"/>
<organism evidence="11 12">
    <name type="scientific">Strongylocentrotus purpuratus</name>
    <name type="common">Purple sea urchin</name>
    <dbReference type="NCBI Taxonomy" id="7668"/>
    <lineage>
        <taxon>Eukaryota</taxon>
        <taxon>Metazoa</taxon>
        <taxon>Echinodermata</taxon>
        <taxon>Eleutherozoa</taxon>
        <taxon>Echinozoa</taxon>
        <taxon>Echinoidea</taxon>
        <taxon>Euechinoidea</taxon>
        <taxon>Echinacea</taxon>
        <taxon>Camarodonta</taxon>
        <taxon>Echinidea</taxon>
        <taxon>Strongylocentrotidae</taxon>
        <taxon>Strongylocentrotus</taxon>
    </lineage>
</organism>
<evidence type="ECO:0000256" key="6">
    <source>
        <dbReference type="ARBA" id="ARBA00023136"/>
    </source>
</evidence>
<dbReference type="RefSeq" id="XP_030844040.1">
    <property type="nucleotide sequence ID" value="XM_030988180.1"/>
</dbReference>
<dbReference type="NCBIfam" id="TIGR00804">
    <property type="entry name" value="nupC"/>
    <property type="match status" value="1"/>
</dbReference>
<feature type="transmembrane region" description="Helical" evidence="7">
    <location>
        <begin position="387"/>
        <end position="411"/>
    </location>
</feature>
<evidence type="ECO:0000259" key="9">
    <source>
        <dbReference type="Pfam" id="PF07662"/>
    </source>
</evidence>
<dbReference type="InterPro" id="IPR011642">
    <property type="entry name" value="Gate_dom"/>
</dbReference>
<sequence length="465" mass="50697">MTFKKDAGRNKSILKNALILVLICLYAAYLIVACIKDFEAAIILVALTSATVRWRPVIWGLVLQFLLGFFVLRTYVGLIIFEWLNNVIVRLFGYSSAGALFLFGDDYREHFFAFARFREYHPFKLQVLPIVFYFSALISVLYYWGVMQVLIQKMAWLMQRTMQTTAIESISAAGNIFFGMSESSVMIAPYLDVMTKSELHAVITGGLATVAGATLGGYIFAGIDPSHLIAASVMSAPAALAISKLAYPETEQSKLITESDVELSKRTERNVVEAAANGAAMGISLVLNIAANLVAFLSLLALINALLGYFGGLIGYPQLTFELICSYVFMPLAFIMGVEWGDCQLVAELIGLKTFLNEFYAYGVMGQYIKNRDTGDGPTLSVRSEVIATYALCGFSNIGSIGMILGILGPLAPKQRKVLSPVALRALFAGSVACFTTACIAGILYVPEEFIQTNSTSTPGMTTVY</sequence>
<reference evidence="11" key="2">
    <citation type="submission" date="2021-01" db="UniProtKB">
        <authorList>
            <consortium name="EnsemblMetazoa"/>
        </authorList>
    </citation>
    <scope>IDENTIFICATION</scope>
</reference>
<dbReference type="EnsemblMetazoa" id="XM_030988180">
    <property type="protein sequence ID" value="XP_030844040"/>
    <property type="gene ID" value="LOC752221"/>
</dbReference>
<comment type="subcellular location">
    <subcellularLocation>
        <location evidence="1">Cell membrane</location>
        <topology evidence="1">Multi-pass membrane protein</topology>
    </subcellularLocation>
</comment>
<evidence type="ECO:0000256" key="2">
    <source>
        <dbReference type="ARBA" id="ARBA00009033"/>
    </source>
</evidence>
<feature type="domain" description="Concentrative nucleoside transporter N-terminal" evidence="8">
    <location>
        <begin position="50"/>
        <end position="105"/>
    </location>
</feature>
<dbReference type="Pfam" id="PF07662">
    <property type="entry name" value="Nucleos_tra2_C"/>
    <property type="match status" value="1"/>
</dbReference>
<keyword evidence="3" id="KW-1003">Cell membrane</keyword>
<dbReference type="Pfam" id="PF01773">
    <property type="entry name" value="Nucleos_tra2_N"/>
    <property type="match status" value="1"/>
</dbReference>
<dbReference type="PANTHER" id="PTHR10590:SF4">
    <property type="entry name" value="SOLUTE CARRIER FAMILY 28 MEMBER 3"/>
    <property type="match status" value="1"/>
</dbReference>
<dbReference type="GO" id="GO:0005415">
    <property type="term" value="F:nucleoside:sodium symporter activity"/>
    <property type="evidence" value="ECO:0000318"/>
    <property type="project" value="GO_Central"/>
</dbReference>
<feature type="domain" description="Concentrative nucleoside transporter C-terminal" evidence="9">
    <location>
        <begin position="227"/>
        <end position="442"/>
    </location>
</feature>
<evidence type="ECO:0000259" key="10">
    <source>
        <dbReference type="Pfam" id="PF07670"/>
    </source>
</evidence>
<feature type="transmembrane region" description="Helical" evidence="7">
    <location>
        <begin position="125"/>
        <end position="144"/>
    </location>
</feature>
<dbReference type="PROSITE" id="PS51257">
    <property type="entry name" value="PROKAR_LIPOPROTEIN"/>
    <property type="match status" value="1"/>
</dbReference>
<evidence type="ECO:0000256" key="3">
    <source>
        <dbReference type="ARBA" id="ARBA00022475"/>
    </source>
</evidence>
<dbReference type="AlphaFoldDB" id="A0A7M7NZW0"/>
<dbReference type="InParanoid" id="A0A7M7NZW0"/>
<evidence type="ECO:0000256" key="7">
    <source>
        <dbReference type="RuleBase" id="RU362018"/>
    </source>
</evidence>
<dbReference type="KEGG" id="spu:752221"/>
<keyword evidence="7" id="KW-0813">Transport</keyword>
<dbReference type="InterPro" id="IPR002668">
    <property type="entry name" value="CNT_N_dom"/>
</dbReference>
<feature type="transmembrane region" description="Helical" evidence="7">
    <location>
        <begin position="319"/>
        <end position="338"/>
    </location>
</feature>
<accession>A0A7M7NZW0</accession>
<evidence type="ECO:0000256" key="4">
    <source>
        <dbReference type="ARBA" id="ARBA00022692"/>
    </source>
</evidence>
<evidence type="ECO:0000259" key="8">
    <source>
        <dbReference type="Pfam" id="PF01773"/>
    </source>
</evidence>
<name>A0A7M7NZW0_STRPU</name>
<evidence type="ECO:0000313" key="11">
    <source>
        <dbReference type="EnsemblMetazoa" id="XP_030844040"/>
    </source>
</evidence>
<keyword evidence="4 7" id="KW-0812">Transmembrane</keyword>
<evidence type="ECO:0000256" key="1">
    <source>
        <dbReference type="ARBA" id="ARBA00004651"/>
    </source>
</evidence>
<dbReference type="Proteomes" id="UP000007110">
    <property type="component" value="Unassembled WGS sequence"/>
</dbReference>
<dbReference type="InterPro" id="IPR008276">
    <property type="entry name" value="C_nuclsd_transpt"/>
</dbReference>
<reference evidence="12" key="1">
    <citation type="submission" date="2015-02" db="EMBL/GenBank/DDBJ databases">
        <title>Genome sequencing for Strongylocentrotus purpuratus.</title>
        <authorList>
            <person name="Murali S."/>
            <person name="Liu Y."/>
            <person name="Vee V."/>
            <person name="English A."/>
            <person name="Wang M."/>
            <person name="Skinner E."/>
            <person name="Han Y."/>
            <person name="Muzny D.M."/>
            <person name="Worley K.C."/>
            <person name="Gibbs R.A."/>
        </authorList>
    </citation>
    <scope>NUCLEOTIDE SEQUENCE</scope>
</reference>
<dbReference type="InterPro" id="IPR018270">
    <property type="entry name" value="C_nuclsd_transpt_met_bac"/>
</dbReference>
<dbReference type="Pfam" id="PF07670">
    <property type="entry name" value="Gate"/>
    <property type="match status" value="1"/>
</dbReference>
<keyword evidence="6 7" id="KW-0472">Membrane</keyword>
<comment type="similarity">
    <text evidence="2 7">Belongs to the concentrative nucleoside transporter (CNT) (TC 2.A.41) family.</text>
</comment>
<dbReference type="InterPro" id="IPR011657">
    <property type="entry name" value="CNT_C_dom"/>
</dbReference>
<feature type="transmembrane region" description="Helical" evidence="7">
    <location>
        <begin position="423"/>
        <end position="446"/>
    </location>
</feature>
<feature type="domain" description="Nucleoside transporter/FeoB GTPase Gate" evidence="10">
    <location>
        <begin position="125"/>
        <end position="221"/>
    </location>
</feature>
<keyword evidence="12" id="KW-1185">Reference proteome</keyword>
<dbReference type="PANTHER" id="PTHR10590">
    <property type="entry name" value="SODIUM/NUCLEOSIDE COTRANSPORTER"/>
    <property type="match status" value="1"/>
</dbReference>
<dbReference type="OrthoDB" id="6075923at2759"/>
<dbReference type="OMA" id="CPERRHD"/>
<feature type="transmembrane region" description="Helical" evidence="7">
    <location>
        <begin position="87"/>
        <end position="104"/>
    </location>
</feature>
<feature type="transmembrane region" description="Helical" evidence="7">
    <location>
        <begin position="199"/>
        <end position="221"/>
    </location>
</feature>